<sequence length="154" mass="16914">MNESYFLTNSLQRLFAVFLHLCVGATNLIINILCVSRVFPISAAASGLIISYVASCSIMVTTCTKALGQLEQLLSSVERVCEYAFDIPQEAQYHSDDVNRPPDNWPDKGGVNFTDVSLRYREGLPLVLKGISIDIKPGEKIGICGRTGAENWIT</sequence>
<protein>
    <submittedName>
        <fullName evidence="1">Unnamed protein product</fullName>
    </submittedName>
</protein>
<name>A0ACB5UAF0_AMBMO</name>
<evidence type="ECO:0000313" key="2">
    <source>
        <dbReference type="Proteomes" id="UP001165064"/>
    </source>
</evidence>
<dbReference type="EMBL" id="BSXS01014725">
    <property type="protein sequence ID" value="GMF05879.1"/>
    <property type="molecule type" value="Genomic_DNA"/>
</dbReference>
<proteinExistence type="predicted"/>
<accession>A0ACB5UAF0</accession>
<comment type="caution">
    <text evidence="1">The sequence shown here is derived from an EMBL/GenBank/DDBJ whole genome shotgun (WGS) entry which is preliminary data.</text>
</comment>
<evidence type="ECO:0000313" key="1">
    <source>
        <dbReference type="EMBL" id="GMF05879.1"/>
    </source>
</evidence>
<reference evidence="1" key="1">
    <citation type="submission" date="2023-04" db="EMBL/GenBank/DDBJ databases">
        <title>Ambrosiozyma monospora NBRC 10751.</title>
        <authorList>
            <person name="Ichikawa N."/>
            <person name="Sato H."/>
            <person name="Tonouchi N."/>
        </authorList>
    </citation>
    <scope>NUCLEOTIDE SEQUENCE</scope>
    <source>
        <strain evidence="1">NBRC 10751</strain>
    </source>
</reference>
<dbReference type="Proteomes" id="UP001165064">
    <property type="component" value="Unassembled WGS sequence"/>
</dbReference>
<keyword evidence="2" id="KW-1185">Reference proteome</keyword>
<organism evidence="1 2">
    <name type="scientific">Ambrosiozyma monospora</name>
    <name type="common">Yeast</name>
    <name type="synonym">Endomycopsis monosporus</name>
    <dbReference type="NCBI Taxonomy" id="43982"/>
    <lineage>
        <taxon>Eukaryota</taxon>
        <taxon>Fungi</taxon>
        <taxon>Dikarya</taxon>
        <taxon>Ascomycota</taxon>
        <taxon>Saccharomycotina</taxon>
        <taxon>Pichiomycetes</taxon>
        <taxon>Pichiales</taxon>
        <taxon>Pichiaceae</taxon>
        <taxon>Ambrosiozyma</taxon>
    </lineage>
</organism>
<gene>
    <name evidence="1" type="ORF">Amon02_001249200</name>
</gene>